<dbReference type="InterPro" id="IPR025736">
    <property type="entry name" value="PucR_C-HTH_dom"/>
</dbReference>
<organism evidence="5 6">
    <name type="scientific">Neobacillus bataviensis</name>
    <dbReference type="NCBI Taxonomy" id="220685"/>
    <lineage>
        <taxon>Bacteria</taxon>
        <taxon>Bacillati</taxon>
        <taxon>Bacillota</taxon>
        <taxon>Bacilli</taxon>
        <taxon>Bacillales</taxon>
        <taxon>Bacillaceae</taxon>
        <taxon>Neobacillus</taxon>
    </lineage>
</organism>
<name>A0A561DPE8_9BACI</name>
<dbReference type="AlphaFoldDB" id="A0A561DPE8"/>
<dbReference type="Pfam" id="PF07905">
    <property type="entry name" value="PucR"/>
    <property type="match status" value="1"/>
</dbReference>
<proteinExistence type="inferred from homology"/>
<dbReference type="Pfam" id="PF17853">
    <property type="entry name" value="GGDEF_2"/>
    <property type="match status" value="1"/>
</dbReference>
<accession>A0A561DPE8</accession>
<evidence type="ECO:0000313" key="6">
    <source>
        <dbReference type="Proteomes" id="UP000319671"/>
    </source>
</evidence>
<dbReference type="InterPro" id="IPR012914">
    <property type="entry name" value="PucR_dom"/>
</dbReference>
<keyword evidence="6" id="KW-1185">Reference proteome</keyword>
<gene>
    <name evidence="5" type="ORF">FB550_103411</name>
</gene>
<dbReference type="RefSeq" id="WP_144563933.1">
    <property type="nucleotide sequence ID" value="NZ_VIVN01000003.1"/>
</dbReference>
<dbReference type="InterPro" id="IPR041522">
    <property type="entry name" value="CdaR_GGDEF"/>
</dbReference>
<sequence length="502" mass="57921">MNPAGITLRELLDLPVLKDAKVISGEKGLNRVVRYIDIMEVPDVTGWLREGELLLTTAYSIRHEPALLPKLVRQLAEADAAALAIKPERFLHEMPKAMIQMSNTFDLPIIQLPKGIPYIDITHAVMEKIINKQSALLRKSEEIYKMLTTLVLENSGIQAVADNVSRLLNSSIWLIDQTGEIIVGSPVDAHFHSSPNPRFWEIRVDKEMVGKLIVDKEKLDELDQVCIEQARLVFSLELMRRKTAVDTEKRLRGNFVDELLSGLPLSKQEIMDKGSQLGLKPDAVWEVALIEGENEDISQQIDKLNGLLSKESQKSYIKSHIHWKGESLVLLLGSANQETAHNAWQEKLSPFIDQFNKIRIGFGEKAHLWEIQKSYVQAKKAIVFGLRLNNQKRIFTFEEIEMFDLFLEASESVEIDKFIEKRIGKLYQYDKENGTDLLKTLYYYIYTRGSLLETAKHLYLHRNSIKYRMDKIRELFDIHTENSQESLIYFFCISYYFFKNNE</sequence>
<dbReference type="InterPro" id="IPR042070">
    <property type="entry name" value="PucR_C-HTH_sf"/>
</dbReference>
<feature type="domain" description="Purine catabolism PurC-like" evidence="2">
    <location>
        <begin position="10"/>
        <end position="129"/>
    </location>
</feature>
<dbReference type="Proteomes" id="UP000319671">
    <property type="component" value="Unassembled WGS sequence"/>
</dbReference>
<evidence type="ECO:0000256" key="1">
    <source>
        <dbReference type="ARBA" id="ARBA00006754"/>
    </source>
</evidence>
<dbReference type="PANTHER" id="PTHR33744">
    <property type="entry name" value="CARBOHYDRATE DIACID REGULATOR"/>
    <property type="match status" value="1"/>
</dbReference>
<evidence type="ECO:0000259" key="2">
    <source>
        <dbReference type="Pfam" id="PF07905"/>
    </source>
</evidence>
<dbReference type="PANTHER" id="PTHR33744:SF1">
    <property type="entry name" value="DNA-BINDING TRANSCRIPTIONAL ACTIVATOR ADER"/>
    <property type="match status" value="1"/>
</dbReference>
<evidence type="ECO:0000313" key="5">
    <source>
        <dbReference type="EMBL" id="TWE05233.1"/>
    </source>
</evidence>
<dbReference type="Gene3D" id="1.10.10.2840">
    <property type="entry name" value="PucR C-terminal helix-turn-helix domain"/>
    <property type="match status" value="1"/>
</dbReference>
<evidence type="ECO:0000259" key="3">
    <source>
        <dbReference type="Pfam" id="PF13556"/>
    </source>
</evidence>
<feature type="domain" description="PucR C-terminal helix-turn-helix" evidence="3">
    <location>
        <begin position="437"/>
        <end position="486"/>
    </location>
</feature>
<comment type="similarity">
    <text evidence="1">Belongs to the CdaR family.</text>
</comment>
<feature type="domain" description="CdaR GGDEF-like" evidence="4">
    <location>
        <begin position="267"/>
        <end position="382"/>
    </location>
</feature>
<dbReference type="InterPro" id="IPR051448">
    <property type="entry name" value="CdaR-like_regulators"/>
</dbReference>
<reference evidence="5 6" key="1">
    <citation type="submission" date="2019-06" db="EMBL/GenBank/DDBJ databases">
        <title>Sorghum-associated microbial communities from plants grown in Nebraska, USA.</title>
        <authorList>
            <person name="Schachtman D."/>
        </authorList>
    </citation>
    <scope>NUCLEOTIDE SEQUENCE [LARGE SCALE GENOMIC DNA]</scope>
    <source>
        <strain evidence="5 6">2482</strain>
    </source>
</reference>
<evidence type="ECO:0000259" key="4">
    <source>
        <dbReference type="Pfam" id="PF17853"/>
    </source>
</evidence>
<dbReference type="Pfam" id="PF13556">
    <property type="entry name" value="HTH_30"/>
    <property type="match status" value="1"/>
</dbReference>
<protein>
    <submittedName>
        <fullName evidence="5">Purine catabolism regulator</fullName>
    </submittedName>
</protein>
<dbReference type="EMBL" id="VIVN01000003">
    <property type="protein sequence ID" value="TWE05233.1"/>
    <property type="molecule type" value="Genomic_DNA"/>
</dbReference>
<comment type="caution">
    <text evidence="5">The sequence shown here is derived from an EMBL/GenBank/DDBJ whole genome shotgun (WGS) entry which is preliminary data.</text>
</comment>